<feature type="transmembrane region" description="Helical" evidence="2">
    <location>
        <begin position="100"/>
        <end position="123"/>
    </location>
</feature>
<organism evidence="3 4">
    <name type="scientific">Blautia parvula</name>
    <dbReference type="NCBI Taxonomy" id="2877527"/>
    <lineage>
        <taxon>Bacteria</taxon>
        <taxon>Bacillati</taxon>
        <taxon>Bacillota</taxon>
        <taxon>Clostridia</taxon>
        <taxon>Lachnospirales</taxon>
        <taxon>Lachnospiraceae</taxon>
        <taxon>Blautia</taxon>
    </lineage>
</organism>
<proteinExistence type="predicted"/>
<keyword evidence="2" id="KW-0472">Membrane</keyword>
<feature type="transmembrane region" description="Helical" evidence="2">
    <location>
        <begin position="135"/>
        <end position="157"/>
    </location>
</feature>
<evidence type="ECO:0000256" key="2">
    <source>
        <dbReference type="SAM" id="Phobius"/>
    </source>
</evidence>
<evidence type="ECO:0000256" key="1">
    <source>
        <dbReference type="ARBA" id="ARBA00004651"/>
    </source>
</evidence>
<dbReference type="Pfam" id="PF07690">
    <property type="entry name" value="MFS_1"/>
    <property type="match status" value="1"/>
</dbReference>
<dbReference type="EMBL" id="BAABZQ010000001">
    <property type="protein sequence ID" value="GAA6499291.1"/>
    <property type="molecule type" value="Genomic_DNA"/>
</dbReference>
<keyword evidence="2" id="KW-0812">Transmembrane</keyword>
<dbReference type="PANTHER" id="PTHR11360:SF284">
    <property type="entry name" value="EG:103B4.3 PROTEIN-RELATED"/>
    <property type="match status" value="1"/>
</dbReference>
<feature type="transmembrane region" description="Helical" evidence="2">
    <location>
        <begin position="77"/>
        <end position="94"/>
    </location>
</feature>
<dbReference type="InterPro" id="IPR036259">
    <property type="entry name" value="MFS_trans_sf"/>
</dbReference>
<dbReference type="RefSeq" id="WP_158587228.1">
    <property type="nucleotide sequence ID" value="NZ_AP031413.1"/>
</dbReference>
<protein>
    <recommendedName>
        <fullName evidence="5">MFS transporter</fullName>
    </recommendedName>
</protein>
<feature type="transmembrane region" description="Helical" evidence="2">
    <location>
        <begin position="308"/>
        <end position="329"/>
    </location>
</feature>
<dbReference type="Gene3D" id="1.20.1250.20">
    <property type="entry name" value="MFS general substrate transporter like domains"/>
    <property type="match status" value="2"/>
</dbReference>
<feature type="transmembrane region" description="Helical" evidence="2">
    <location>
        <begin position="212"/>
        <end position="233"/>
    </location>
</feature>
<dbReference type="SUPFAM" id="SSF103473">
    <property type="entry name" value="MFS general substrate transporter"/>
    <property type="match status" value="1"/>
</dbReference>
<gene>
    <name evidence="3" type="ORF">K340107D12_21070</name>
</gene>
<dbReference type="PROSITE" id="PS51257">
    <property type="entry name" value="PROKAR_LIPOPROTEIN"/>
    <property type="match status" value="1"/>
</dbReference>
<dbReference type="InterPro" id="IPR011701">
    <property type="entry name" value="MFS"/>
</dbReference>
<keyword evidence="2" id="KW-1133">Transmembrane helix</keyword>
<feature type="transmembrane region" description="Helical" evidence="2">
    <location>
        <begin position="163"/>
        <end position="184"/>
    </location>
</feature>
<feature type="transmembrane region" description="Helical" evidence="2">
    <location>
        <begin position="47"/>
        <end position="65"/>
    </location>
</feature>
<comment type="caution">
    <text evidence="3">The sequence shown here is derived from an EMBL/GenBank/DDBJ whole genome shotgun (WGS) entry which is preliminary data.</text>
</comment>
<dbReference type="InterPro" id="IPR050327">
    <property type="entry name" value="Proton-linked_MCT"/>
</dbReference>
<evidence type="ECO:0000313" key="4">
    <source>
        <dbReference type="Proteomes" id="UP001600941"/>
    </source>
</evidence>
<name>A0ABQ0BRZ2_9FIRM</name>
<evidence type="ECO:0000313" key="3">
    <source>
        <dbReference type="EMBL" id="GAA6499291.1"/>
    </source>
</evidence>
<comment type="subcellular location">
    <subcellularLocation>
        <location evidence="1">Cell membrane</location>
        <topology evidence="1">Multi-pass membrane protein</topology>
    </subcellularLocation>
</comment>
<reference evidence="3 4" key="1">
    <citation type="submission" date="2024-04" db="EMBL/GenBank/DDBJ databases">
        <title>Defined microbial consortia suppress multidrug-resistant proinflammatory Enterobacteriaceae via ecological control.</title>
        <authorList>
            <person name="Furuichi M."/>
            <person name="Kawaguchi T."/>
            <person name="Pust M."/>
            <person name="Yasuma K."/>
            <person name="Plichta D."/>
            <person name="Hasegawa N."/>
            <person name="Ohya T."/>
            <person name="Bhattarai S."/>
            <person name="Sasajima S."/>
            <person name="Aoto Y."/>
            <person name="Tuganbaev T."/>
            <person name="Yaginuma M."/>
            <person name="Ueda M."/>
            <person name="Okahashi N."/>
            <person name="Amafuji K."/>
            <person name="Kiridooshi Y."/>
            <person name="Sugita K."/>
            <person name="Strazar M."/>
            <person name="Skelly A."/>
            <person name="Suda W."/>
            <person name="Hattori M."/>
            <person name="Nakamoto N."/>
            <person name="Caballero S."/>
            <person name="Norman J."/>
            <person name="Olle B."/>
            <person name="Tanoue T."/>
            <person name="Arita M."/>
            <person name="Bucci V."/>
            <person name="Atarashi K."/>
            <person name="Xavier R."/>
            <person name="Honda K."/>
        </authorList>
    </citation>
    <scope>NUCLEOTIDE SEQUENCE [LARGE SCALE GENOMIC DNA]</scope>
    <source>
        <strain evidence="4">k34-0107-D12</strain>
    </source>
</reference>
<keyword evidence="4" id="KW-1185">Reference proteome</keyword>
<feature type="transmembrane region" description="Helical" evidence="2">
    <location>
        <begin position="350"/>
        <end position="370"/>
    </location>
</feature>
<feature type="transmembrane region" description="Helical" evidence="2">
    <location>
        <begin position="282"/>
        <end position="302"/>
    </location>
</feature>
<sequence>MRRKIYPWIICLMSTLLISCCMGITNGTFSVFQPYLVESGLTNTQASMILTVRNIFGCLAIAFSSQYYEHMGLRRGMTWNVCIGMIAFVIYSAARIYPVFMIGAAMSGICYGWGGILPASMLIRRWFKKNRTLALGISGSGSGVAMLILPVLLTSVIENKDMYAAFRLDALLMAITAVLLYLTIRESPEEAGLMPWGYEEENEKRKVVNEGAGLTSGEYAMLLVSMLFMGISTQPEVNHISVYFHELSFDPMLAPRTISVIGFFLIIGKCVYGYLVDIFQAFYVNLVYFLGIIAGLFFLVLCKSGNTVFAYMASVTLGYGTSLATVGMMSIAGDLETPEKYMRTGKYFQLIYLGAVLVFSAVPGIVADAAGSYLPVYILAPCLMIIGMILVQTVYIRHGKGFIHK</sequence>
<evidence type="ECO:0008006" key="5">
    <source>
        <dbReference type="Google" id="ProtNLM"/>
    </source>
</evidence>
<feature type="transmembrane region" description="Helical" evidence="2">
    <location>
        <begin position="376"/>
        <end position="396"/>
    </location>
</feature>
<dbReference type="PANTHER" id="PTHR11360">
    <property type="entry name" value="MONOCARBOXYLATE TRANSPORTER"/>
    <property type="match status" value="1"/>
</dbReference>
<dbReference type="Proteomes" id="UP001600941">
    <property type="component" value="Unassembled WGS sequence"/>
</dbReference>
<accession>A0ABQ0BRZ2</accession>
<feature type="transmembrane region" description="Helical" evidence="2">
    <location>
        <begin position="253"/>
        <end position="275"/>
    </location>
</feature>